<feature type="transmembrane region" description="Helical" evidence="5">
    <location>
        <begin position="406"/>
        <end position="429"/>
    </location>
</feature>
<keyword evidence="8" id="KW-1185">Reference proteome</keyword>
<feature type="transmembrane region" description="Helical" evidence="5">
    <location>
        <begin position="177"/>
        <end position="196"/>
    </location>
</feature>
<keyword evidence="2 5" id="KW-0812">Transmembrane</keyword>
<reference evidence="7 8" key="1">
    <citation type="submission" date="2020-08" db="EMBL/GenBank/DDBJ databases">
        <authorList>
            <person name="Hejnol A."/>
        </authorList>
    </citation>
    <scope>NUCLEOTIDE SEQUENCE [LARGE SCALE GENOMIC DNA]</scope>
</reference>
<dbReference type="EMBL" id="CAJFCJ010000003">
    <property type="protein sequence ID" value="CAD5113020.1"/>
    <property type="molecule type" value="Genomic_DNA"/>
</dbReference>
<accession>A0A7I8V9T3</accession>
<dbReference type="InterPro" id="IPR050382">
    <property type="entry name" value="MFS_Na/Anion_cotransporter"/>
</dbReference>
<dbReference type="AlphaFoldDB" id="A0A7I8V9T3"/>
<protein>
    <submittedName>
        <fullName evidence="7">DgyrCDS2222</fullName>
    </submittedName>
</protein>
<feature type="transmembrane region" description="Helical" evidence="5">
    <location>
        <begin position="317"/>
        <end position="335"/>
    </location>
</feature>
<feature type="transmembrane region" description="Helical" evidence="5">
    <location>
        <begin position="376"/>
        <end position="400"/>
    </location>
</feature>
<dbReference type="GO" id="GO:0022857">
    <property type="term" value="F:transmembrane transporter activity"/>
    <property type="evidence" value="ECO:0007669"/>
    <property type="project" value="InterPro"/>
</dbReference>
<proteinExistence type="predicted"/>
<dbReference type="GO" id="GO:0006820">
    <property type="term" value="P:monoatomic anion transport"/>
    <property type="evidence" value="ECO:0007669"/>
    <property type="project" value="TreeGrafter"/>
</dbReference>
<feature type="transmembrane region" description="Helical" evidence="5">
    <location>
        <begin position="108"/>
        <end position="131"/>
    </location>
</feature>
<gene>
    <name evidence="7" type="ORF">DGYR_LOCUS2069</name>
</gene>
<feature type="transmembrane region" description="Helical" evidence="5">
    <location>
        <begin position="341"/>
        <end position="364"/>
    </location>
</feature>
<dbReference type="PANTHER" id="PTHR11662:SF399">
    <property type="entry name" value="FI19708P1-RELATED"/>
    <property type="match status" value="1"/>
</dbReference>
<dbReference type="PANTHER" id="PTHR11662">
    <property type="entry name" value="SOLUTE CARRIER FAMILY 17"/>
    <property type="match status" value="1"/>
</dbReference>
<comment type="caution">
    <text evidence="7">The sequence shown here is derived from an EMBL/GenBank/DDBJ whole genome shotgun (WGS) entry which is preliminary data.</text>
</comment>
<sequence>MSVAIVCMVNHTAIKQSSEANASTLNSSLCPGLSVNESNPTKDGPFEYDKPQQGHILGGFFYGYLISQIPGGILAEKFGGKKVFLIFSSISTLATILTPIGAHLGFGYLIALRVLVGFGSGAAFPTMHAVWGKWAPPLERSKLVSVSYGGAMMGSVLALPLSGALCEYGYAGGWPSIFYTTGITTIIFLIIWLLFVSDTPQKHKLITEDEKFYISNSLKGQVSEKSNKGKTPWFEFLKSRAVWAICVANFTSDWGLYTFLTNIPTFLHEVLKFDIESNGLFSALPWIGLWINMTISPIIADKLISTSKLSVQNTRKLMNSIGGIGSAACLVGVAFTDCRSYFLAIALLTLGVTLSGSHYSGFLVNHMDIAPKYAGTLFGISNMIGSISGFVAPTLVGIITKDQTKAQWMIVFFLSAGVLVFGSVVFIIFGRGDLQKWAEEKEDKKPDIELKTML</sequence>
<dbReference type="GO" id="GO:0016020">
    <property type="term" value="C:membrane"/>
    <property type="evidence" value="ECO:0007669"/>
    <property type="project" value="UniProtKB-SubCell"/>
</dbReference>
<dbReference type="OrthoDB" id="2985014at2759"/>
<evidence type="ECO:0000256" key="2">
    <source>
        <dbReference type="ARBA" id="ARBA00022692"/>
    </source>
</evidence>
<organism evidence="7 8">
    <name type="scientific">Dimorphilus gyrociliatus</name>
    <dbReference type="NCBI Taxonomy" id="2664684"/>
    <lineage>
        <taxon>Eukaryota</taxon>
        <taxon>Metazoa</taxon>
        <taxon>Spiralia</taxon>
        <taxon>Lophotrochozoa</taxon>
        <taxon>Annelida</taxon>
        <taxon>Polychaeta</taxon>
        <taxon>Polychaeta incertae sedis</taxon>
        <taxon>Dinophilidae</taxon>
        <taxon>Dimorphilus</taxon>
    </lineage>
</organism>
<feature type="transmembrane region" description="Helical" evidence="5">
    <location>
        <begin position="241"/>
        <end position="260"/>
    </location>
</feature>
<evidence type="ECO:0000313" key="8">
    <source>
        <dbReference type="Proteomes" id="UP000549394"/>
    </source>
</evidence>
<dbReference type="FunFam" id="1.20.1250.20:FF:000532">
    <property type="entry name" value="SLC (SoLute Carrier) homolog"/>
    <property type="match status" value="1"/>
</dbReference>
<evidence type="ECO:0000259" key="6">
    <source>
        <dbReference type="PROSITE" id="PS50850"/>
    </source>
</evidence>
<evidence type="ECO:0000256" key="5">
    <source>
        <dbReference type="SAM" id="Phobius"/>
    </source>
</evidence>
<dbReference type="InterPro" id="IPR020846">
    <property type="entry name" value="MFS_dom"/>
</dbReference>
<dbReference type="InterPro" id="IPR036259">
    <property type="entry name" value="MFS_trans_sf"/>
</dbReference>
<name>A0A7I8V9T3_9ANNE</name>
<evidence type="ECO:0000256" key="1">
    <source>
        <dbReference type="ARBA" id="ARBA00004141"/>
    </source>
</evidence>
<keyword evidence="4 5" id="KW-0472">Membrane</keyword>
<dbReference type="InterPro" id="IPR011701">
    <property type="entry name" value="MFS"/>
</dbReference>
<evidence type="ECO:0000313" key="7">
    <source>
        <dbReference type="EMBL" id="CAD5113020.1"/>
    </source>
</evidence>
<evidence type="ECO:0000256" key="4">
    <source>
        <dbReference type="ARBA" id="ARBA00023136"/>
    </source>
</evidence>
<dbReference type="Gene3D" id="1.20.1250.20">
    <property type="entry name" value="MFS general substrate transporter like domains"/>
    <property type="match status" value="2"/>
</dbReference>
<feature type="transmembrane region" description="Helical" evidence="5">
    <location>
        <begin position="83"/>
        <end position="102"/>
    </location>
</feature>
<dbReference type="Proteomes" id="UP000549394">
    <property type="component" value="Unassembled WGS sequence"/>
</dbReference>
<dbReference type="PROSITE" id="PS50850">
    <property type="entry name" value="MFS"/>
    <property type="match status" value="1"/>
</dbReference>
<dbReference type="Pfam" id="PF07690">
    <property type="entry name" value="MFS_1"/>
    <property type="match status" value="1"/>
</dbReference>
<feature type="transmembrane region" description="Helical" evidence="5">
    <location>
        <begin position="143"/>
        <end position="165"/>
    </location>
</feature>
<keyword evidence="3 5" id="KW-1133">Transmembrane helix</keyword>
<comment type="subcellular location">
    <subcellularLocation>
        <location evidence="1">Membrane</location>
        <topology evidence="1">Multi-pass membrane protein</topology>
    </subcellularLocation>
</comment>
<dbReference type="SUPFAM" id="SSF103473">
    <property type="entry name" value="MFS general substrate transporter"/>
    <property type="match status" value="1"/>
</dbReference>
<evidence type="ECO:0000256" key="3">
    <source>
        <dbReference type="ARBA" id="ARBA00022989"/>
    </source>
</evidence>
<feature type="domain" description="Major facilitator superfamily (MFS) profile" evidence="6">
    <location>
        <begin position="1"/>
        <end position="434"/>
    </location>
</feature>
<dbReference type="CDD" id="cd17318">
    <property type="entry name" value="MFS_SLC17"/>
    <property type="match status" value="1"/>
</dbReference>
<feature type="transmembrane region" description="Helical" evidence="5">
    <location>
        <begin position="280"/>
        <end position="305"/>
    </location>
</feature>